<reference evidence="1 2" key="1">
    <citation type="submission" date="2011-08" db="EMBL/GenBank/DDBJ databases">
        <authorList>
            <person name="Weinstock G."/>
            <person name="Sodergren E."/>
            <person name="Clifton S."/>
            <person name="Fulton L."/>
            <person name="Fulton B."/>
            <person name="Courtney L."/>
            <person name="Fronick C."/>
            <person name="Harrison M."/>
            <person name="Strong C."/>
            <person name="Farmer C."/>
            <person name="Delahaunty K."/>
            <person name="Markovic C."/>
            <person name="Hall O."/>
            <person name="Minx P."/>
            <person name="Tomlinson C."/>
            <person name="Mitreva M."/>
            <person name="Hou S."/>
            <person name="Chen J."/>
            <person name="Wollam A."/>
            <person name="Pepin K.H."/>
            <person name="Johnson M."/>
            <person name="Bhonagiri V."/>
            <person name="Zhang X."/>
            <person name="Suruliraj S."/>
            <person name="Warren W."/>
            <person name="Chinwalla A."/>
            <person name="Mardis E.R."/>
            <person name="Wilson R.K."/>
        </authorList>
    </citation>
    <scope>NUCLEOTIDE SEQUENCE [LARGE SCALE GENOMIC DNA]</scope>
    <source>
        <strain evidence="1 2">F0357</strain>
    </source>
</reference>
<evidence type="ECO:0000313" key="2">
    <source>
        <dbReference type="Proteomes" id="UP000005481"/>
    </source>
</evidence>
<proteinExistence type="predicted"/>
<gene>
    <name evidence="1" type="ORF">HMPREF0080_02071</name>
</gene>
<organism evidence="1 2">
    <name type="scientific">Anaeroglobus geminatus F0357</name>
    <dbReference type="NCBI Taxonomy" id="861450"/>
    <lineage>
        <taxon>Bacteria</taxon>
        <taxon>Bacillati</taxon>
        <taxon>Bacillota</taxon>
        <taxon>Negativicutes</taxon>
        <taxon>Veillonellales</taxon>
        <taxon>Veillonellaceae</taxon>
        <taxon>Anaeroglobus</taxon>
    </lineage>
</organism>
<protein>
    <submittedName>
        <fullName evidence="1">Uncharacterized protein</fullName>
    </submittedName>
</protein>
<name>G9YK62_9FIRM</name>
<dbReference type="STRING" id="861450.HMPREF0080_02071"/>
<dbReference type="eggNOG" id="ENOG5033MTU">
    <property type="taxonomic scope" value="Bacteria"/>
</dbReference>
<accession>G9YK62</accession>
<dbReference type="AlphaFoldDB" id="G9YK62"/>
<comment type="caution">
    <text evidence="1">The sequence shown here is derived from an EMBL/GenBank/DDBJ whole genome shotgun (WGS) entry which is preliminary data.</text>
</comment>
<sequence>MLCIKGGASMTICNDTLHCGSDFTRQYIIEGEHDFTGATAVMKIRTKNDVALVSAACSVAKNVVTAKIPGNVSLAISRRYQSARYDVFIQKPDEYSYKIIMGDMQIVQEESLH</sequence>
<dbReference type="Proteomes" id="UP000005481">
    <property type="component" value="Unassembled WGS sequence"/>
</dbReference>
<keyword evidence="2" id="KW-1185">Reference proteome</keyword>
<dbReference type="HOGENOM" id="CLU_175655_0_0_9"/>
<evidence type="ECO:0000313" key="1">
    <source>
        <dbReference type="EMBL" id="EHM37736.1"/>
    </source>
</evidence>
<dbReference type="EMBL" id="AGCJ01000092">
    <property type="protein sequence ID" value="EHM37736.1"/>
    <property type="molecule type" value="Genomic_DNA"/>
</dbReference>